<accession>A0A392R7M9</accession>
<dbReference type="AlphaFoldDB" id="A0A392R7M9"/>
<proteinExistence type="predicted"/>
<name>A0A392R7M9_9FABA</name>
<dbReference type="EMBL" id="LXQA010190741">
    <property type="protein sequence ID" value="MCI31866.1"/>
    <property type="molecule type" value="Genomic_DNA"/>
</dbReference>
<dbReference type="Proteomes" id="UP000265520">
    <property type="component" value="Unassembled WGS sequence"/>
</dbReference>
<organism evidence="1 2">
    <name type="scientific">Trifolium medium</name>
    <dbReference type="NCBI Taxonomy" id="97028"/>
    <lineage>
        <taxon>Eukaryota</taxon>
        <taxon>Viridiplantae</taxon>
        <taxon>Streptophyta</taxon>
        <taxon>Embryophyta</taxon>
        <taxon>Tracheophyta</taxon>
        <taxon>Spermatophyta</taxon>
        <taxon>Magnoliopsida</taxon>
        <taxon>eudicotyledons</taxon>
        <taxon>Gunneridae</taxon>
        <taxon>Pentapetalae</taxon>
        <taxon>rosids</taxon>
        <taxon>fabids</taxon>
        <taxon>Fabales</taxon>
        <taxon>Fabaceae</taxon>
        <taxon>Papilionoideae</taxon>
        <taxon>50 kb inversion clade</taxon>
        <taxon>NPAAA clade</taxon>
        <taxon>Hologalegina</taxon>
        <taxon>IRL clade</taxon>
        <taxon>Trifolieae</taxon>
        <taxon>Trifolium</taxon>
    </lineage>
</organism>
<evidence type="ECO:0000313" key="2">
    <source>
        <dbReference type="Proteomes" id="UP000265520"/>
    </source>
</evidence>
<feature type="non-terminal residue" evidence="1">
    <location>
        <position position="1"/>
    </location>
</feature>
<reference evidence="1 2" key="1">
    <citation type="journal article" date="2018" name="Front. Plant Sci.">
        <title>Red Clover (Trifolium pratense) and Zigzag Clover (T. medium) - A Picture of Genomic Similarities and Differences.</title>
        <authorList>
            <person name="Dluhosova J."/>
            <person name="Istvanek J."/>
            <person name="Nedelnik J."/>
            <person name="Repkova J."/>
        </authorList>
    </citation>
    <scope>NUCLEOTIDE SEQUENCE [LARGE SCALE GENOMIC DNA]</scope>
    <source>
        <strain evidence="2">cv. 10/8</strain>
        <tissue evidence="1">Leaf</tissue>
    </source>
</reference>
<keyword evidence="2" id="KW-1185">Reference proteome</keyword>
<evidence type="ECO:0000313" key="1">
    <source>
        <dbReference type="EMBL" id="MCI31866.1"/>
    </source>
</evidence>
<protein>
    <submittedName>
        <fullName evidence="1">Uncharacterized protein</fullName>
    </submittedName>
</protein>
<comment type="caution">
    <text evidence="1">The sequence shown here is derived from an EMBL/GenBank/DDBJ whole genome shotgun (WGS) entry which is preliminary data.</text>
</comment>
<sequence length="24" mass="2637">SSKETRNSAFLKFAYDGSSCHAMV</sequence>